<dbReference type="RefSeq" id="WP_147905172.1">
    <property type="nucleotide sequence ID" value="NZ_BAAAGC010000015.1"/>
</dbReference>
<accession>A0A5C8LTN6</accession>
<evidence type="ECO:0000256" key="5">
    <source>
        <dbReference type="ARBA" id="ARBA00022679"/>
    </source>
</evidence>
<feature type="domain" description="Cytidyltransferase-like" evidence="12">
    <location>
        <begin position="12"/>
        <end position="188"/>
    </location>
</feature>
<dbReference type="OrthoDB" id="5295945at2"/>
<dbReference type="NCBIfam" id="TIGR00482">
    <property type="entry name" value="nicotinate (nicotinamide) nucleotide adenylyltransferase"/>
    <property type="match status" value="1"/>
</dbReference>
<dbReference type="AlphaFoldDB" id="A0A5C8LTN6"/>
<evidence type="ECO:0000313" key="14">
    <source>
        <dbReference type="Proteomes" id="UP000321814"/>
    </source>
</evidence>
<dbReference type="HAMAP" id="MF_00244">
    <property type="entry name" value="NaMN_adenylyltr"/>
    <property type="match status" value="1"/>
</dbReference>
<dbReference type="EC" id="2.7.7.18" evidence="11"/>
<dbReference type="SUPFAM" id="SSF52374">
    <property type="entry name" value="Nucleotidylyl transferase"/>
    <property type="match status" value="1"/>
</dbReference>
<evidence type="ECO:0000256" key="1">
    <source>
        <dbReference type="ARBA" id="ARBA00002324"/>
    </source>
</evidence>
<evidence type="ECO:0000256" key="6">
    <source>
        <dbReference type="ARBA" id="ARBA00022695"/>
    </source>
</evidence>
<dbReference type="Proteomes" id="UP000321814">
    <property type="component" value="Unassembled WGS sequence"/>
</dbReference>
<dbReference type="GO" id="GO:0009435">
    <property type="term" value="P:NAD+ biosynthetic process"/>
    <property type="evidence" value="ECO:0007669"/>
    <property type="project" value="UniProtKB-UniRule"/>
</dbReference>
<sequence>MPTSRPDRAFAVFGGTFDPIHMAHLACAQYVLKHCAVREVQLMPCHLPAHRASPGVSAEHRAAMVQIAIEHIPGVHLQSLELNKHSPSYTVDSLRLLREQYPRGGLLFVMGMDSLAYFKQWHQWQNILQLAHLVVCQRPGSSAEDGDCPSLLQHYGTNSLQDLHLLDAGKIMLLDNPPQDLSATRIRALLEKNQQSDELTPLIPAEVLQYIKTERLYSGI</sequence>
<evidence type="ECO:0000256" key="9">
    <source>
        <dbReference type="ARBA" id="ARBA00023027"/>
    </source>
</evidence>
<evidence type="ECO:0000256" key="8">
    <source>
        <dbReference type="ARBA" id="ARBA00022840"/>
    </source>
</evidence>
<gene>
    <name evidence="11 13" type="primary">nadD</name>
    <name evidence="13" type="ORF">FU839_16020</name>
</gene>
<dbReference type="GO" id="GO:0004515">
    <property type="term" value="F:nicotinate-nucleotide adenylyltransferase activity"/>
    <property type="evidence" value="ECO:0007669"/>
    <property type="project" value="UniProtKB-UniRule"/>
</dbReference>
<keyword evidence="4 11" id="KW-0662">Pyridine nucleotide biosynthesis</keyword>
<comment type="similarity">
    <text evidence="3 11">Belongs to the NadD family.</text>
</comment>
<evidence type="ECO:0000256" key="10">
    <source>
        <dbReference type="ARBA" id="ARBA00048721"/>
    </source>
</evidence>
<name>A0A5C8LTN6_9GAMM</name>
<dbReference type="EMBL" id="VRLR01000012">
    <property type="protein sequence ID" value="TXK79059.1"/>
    <property type="molecule type" value="Genomic_DNA"/>
</dbReference>
<keyword evidence="9 11" id="KW-0520">NAD</keyword>
<organism evidence="13 14">
    <name type="scientific">Rheinheimera tangshanensis</name>
    <dbReference type="NCBI Taxonomy" id="400153"/>
    <lineage>
        <taxon>Bacteria</taxon>
        <taxon>Pseudomonadati</taxon>
        <taxon>Pseudomonadota</taxon>
        <taxon>Gammaproteobacteria</taxon>
        <taxon>Chromatiales</taxon>
        <taxon>Chromatiaceae</taxon>
        <taxon>Rheinheimera</taxon>
    </lineage>
</organism>
<dbReference type="PANTHER" id="PTHR39321:SF3">
    <property type="entry name" value="PHOSPHOPANTETHEINE ADENYLYLTRANSFERASE"/>
    <property type="match status" value="1"/>
</dbReference>
<dbReference type="InterPro" id="IPR004821">
    <property type="entry name" value="Cyt_trans-like"/>
</dbReference>
<comment type="caution">
    <text evidence="13">The sequence shown here is derived from an EMBL/GenBank/DDBJ whole genome shotgun (WGS) entry which is preliminary data.</text>
</comment>
<keyword evidence="6 11" id="KW-0548">Nucleotidyltransferase</keyword>
<evidence type="ECO:0000256" key="7">
    <source>
        <dbReference type="ARBA" id="ARBA00022741"/>
    </source>
</evidence>
<evidence type="ECO:0000313" key="13">
    <source>
        <dbReference type="EMBL" id="TXK79059.1"/>
    </source>
</evidence>
<dbReference type="PANTHER" id="PTHR39321">
    <property type="entry name" value="NICOTINATE-NUCLEOTIDE ADENYLYLTRANSFERASE-RELATED"/>
    <property type="match status" value="1"/>
</dbReference>
<dbReference type="Pfam" id="PF01467">
    <property type="entry name" value="CTP_transf_like"/>
    <property type="match status" value="1"/>
</dbReference>
<dbReference type="GO" id="GO:0005524">
    <property type="term" value="F:ATP binding"/>
    <property type="evidence" value="ECO:0007669"/>
    <property type="project" value="UniProtKB-KW"/>
</dbReference>
<comment type="pathway">
    <text evidence="2 11">Cofactor biosynthesis; NAD(+) biosynthesis; deamido-NAD(+) from nicotinate D-ribonucleotide: step 1/1.</text>
</comment>
<dbReference type="UniPathway" id="UPA00253">
    <property type="reaction ID" value="UER00332"/>
</dbReference>
<evidence type="ECO:0000256" key="3">
    <source>
        <dbReference type="ARBA" id="ARBA00009014"/>
    </source>
</evidence>
<comment type="catalytic activity">
    <reaction evidence="10 11">
        <text>nicotinate beta-D-ribonucleotide + ATP + H(+) = deamido-NAD(+) + diphosphate</text>
        <dbReference type="Rhea" id="RHEA:22860"/>
        <dbReference type="ChEBI" id="CHEBI:15378"/>
        <dbReference type="ChEBI" id="CHEBI:30616"/>
        <dbReference type="ChEBI" id="CHEBI:33019"/>
        <dbReference type="ChEBI" id="CHEBI:57502"/>
        <dbReference type="ChEBI" id="CHEBI:58437"/>
        <dbReference type="EC" id="2.7.7.18"/>
    </reaction>
</comment>
<reference evidence="13 14" key="1">
    <citation type="submission" date="2019-08" db="EMBL/GenBank/DDBJ databases">
        <title>Draft genome analysis of Rheinheimera tangshanensis isolated from the roots of fresh rice plants (Oryza sativa).</title>
        <authorList>
            <person name="Yu Q."/>
            <person name="Qi Y."/>
            <person name="Zhang H."/>
            <person name="Pu J."/>
        </authorList>
    </citation>
    <scope>NUCLEOTIDE SEQUENCE [LARGE SCALE GENOMIC DNA]</scope>
    <source>
        <strain evidence="13 14">JA3-B52</strain>
    </source>
</reference>
<evidence type="ECO:0000256" key="11">
    <source>
        <dbReference type="HAMAP-Rule" id="MF_00244"/>
    </source>
</evidence>
<protein>
    <recommendedName>
        <fullName evidence="11">Probable nicotinate-nucleotide adenylyltransferase</fullName>
        <ecNumber evidence="11">2.7.7.18</ecNumber>
    </recommendedName>
    <alternativeName>
        <fullName evidence="11">Deamido-NAD(+) diphosphorylase</fullName>
    </alternativeName>
    <alternativeName>
        <fullName evidence="11">Deamido-NAD(+) pyrophosphorylase</fullName>
    </alternativeName>
    <alternativeName>
        <fullName evidence="11">Nicotinate mononucleotide adenylyltransferase</fullName>
        <shortName evidence="11">NaMN adenylyltransferase</shortName>
    </alternativeName>
</protein>
<dbReference type="NCBIfam" id="NF000839">
    <property type="entry name" value="PRK00071.1-1"/>
    <property type="match status" value="1"/>
</dbReference>
<evidence type="ECO:0000256" key="4">
    <source>
        <dbReference type="ARBA" id="ARBA00022642"/>
    </source>
</evidence>
<keyword evidence="8 11" id="KW-0067">ATP-binding</keyword>
<keyword evidence="7 11" id="KW-0547">Nucleotide-binding</keyword>
<dbReference type="InterPro" id="IPR014729">
    <property type="entry name" value="Rossmann-like_a/b/a_fold"/>
</dbReference>
<keyword evidence="14" id="KW-1185">Reference proteome</keyword>
<dbReference type="Gene3D" id="3.40.50.620">
    <property type="entry name" value="HUPs"/>
    <property type="match status" value="1"/>
</dbReference>
<evidence type="ECO:0000259" key="12">
    <source>
        <dbReference type="Pfam" id="PF01467"/>
    </source>
</evidence>
<dbReference type="CDD" id="cd02165">
    <property type="entry name" value="NMNAT"/>
    <property type="match status" value="1"/>
</dbReference>
<comment type="function">
    <text evidence="1 11">Catalyzes the reversible adenylation of nicotinate mononucleotide (NaMN) to nicotinic acid adenine dinucleotide (NaAD).</text>
</comment>
<keyword evidence="5 11" id="KW-0808">Transferase</keyword>
<evidence type="ECO:0000256" key="2">
    <source>
        <dbReference type="ARBA" id="ARBA00005019"/>
    </source>
</evidence>
<proteinExistence type="inferred from homology"/>
<dbReference type="InterPro" id="IPR005248">
    <property type="entry name" value="NadD/NMNAT"/>
</dbReference>